<dbReference type="InterPro" id="IPR015424">
    <property type="entry name" value="PyrdxlP-dep_Trfase"/>
</dbReference>
<evidence type="ECO:0000256" key="6">
    <source>
        <dbReference type="PIRNR" id="PIRNR038800"/>
    </source>
</evidence>
<comment type="catalytic activity">
    <reaction evidence="4 6">
        <text>L-kynurenine + H2O = anthranilate + L-alanine + H(+)</text>
        <dbReference type="Rhea" id="RHEA:16813"/>
        <dbReference type="ChEBI" id="CHEBI:15377"/>
        <dbReference type="ChEBI" id="CHEBI:15378"/>
        <dbReference type="ChEBI" id="CHEBI:16567"/>
        <dbReference type="ChEBI" id="CHEBI:57959"/>
        <dbReference type="ChEBI" id="CHEBI:57972"/>
        <dbReference type="EC" id="3.7.1.3"/>
    </reaction>
</comment>
<comment type="caution">
    <text evidence="4">Lacks conserved residue(s) required for the propagation of feature annotation.</text>
</comment>
<proteinExistence type="inferred from homology"/>
<dbReference type="EC" id="3.7.1.3" evidence="4 5"/>
<evidence type="ECO:0000256" key="5">
    <source>
        <dbReference type="NCBIfam" id="TIGR01814"/>
    </source>
</evidence>
<comment type="subunit">
    <text evidence="4 6">Homodimer.</text>
</comment>
<accession>A0A150XFD9</accession>
<dbReference type="Gene3D" id="3.90.1150.10">
    <property type="entry name" value="Aspartate Aminotransferase, domain 1"/>
    <property type="match status" value="1"/>
</dbReference>
<dbReference type="PANTHER" id="PTHR14084:SF0">
    <property type="entry name" value="KYNURENINASE"/>
    <property type="match status" value="1"/>
</dbReference>
<dbReference type="GO" id="GO:0030170">
    <property type="term" value="F:pyridoxal phosphate binding"/>
    <property type="evidence" value="ECO:0007669"/>
    <property type="project" value="UniProtKB-UniRule"/>
</dbReference>
<dbReference type="UniPathway" id="UPA00253">
    <property type="reaction ID" value="UER00329"/>
</dbReference>
<dbReference type="GO" id="GO:0097053">
    <property type="term" value="P:L-kynurenine catabolic process"/>
    <property type="evidence" value="ECO:0007669"/>
    <property type="project" value="UniProtKB-UniRule"/>
</dbReference>
<name>A0A150XFD9_9BACT</name>
<organism evidence="7 8">
    <name type="scientific">Roseivirga spongicola</name>
    <dbReference type="NCBI Taxonomy" id="333140"/>
    <lineage>
        <taxon>Bacteria</taxon>
        <taxon>Pseudomonadati</taxon>
        <taxon>Bacteroidota</taxon>
        <taxon>Cytophagia</taxon>
        <taxon>Cytophagales</taxon>
        <taxon>Roseivirgaceae</taxon>
        <taxon>Roseivirga</taxon>
    </lineage>
</organism>
<keyword evidence="8" id="KW-1185">Reference proteome</keyword>
<dbReference type="GO" id="GO:0009435">
    <property type="term" value="P:NAD+ biosynthetic process"/>
    <property type="evidence" value="ECO:0007669"/>
    <property type="project" value="UniProtKB-UniRule"/>
</dbReference>
<dbReference type="GO" id="GO:0019805">
    <property type="term" value="P:quinolinate biosynthetic process"/>
    <property type="evidence" value="ECO:0007669"/>
    <property type="project" value="UniProtKB-UniRule"/>
</dbReference>
<feature type="binding site" evidence="4">
    <location>
        <position position="106"/>
    </location>
    <ligand>
        <name>pyridoxal 5'-phosphate</name>
        <dbReference type="ChEBI" id="CHEBI:597326"/>
    </ligand>
</feature>
<protein>
    <recommendedName>
        <fullName evidence="4 5">Kynureninase</fullName>
        <ecNumber evidence="4 5">3.7.1.3</ecNumber>
    </recommendedName>
    <alternativeName>
        <fullName evidence="4">L-kynurenine hydrolase</fullName>
    </alternativeName>
</protein>
<dbReference type="InterPro" id="IPR010111">
    <property type="entry name" value="Kynureninase"/>
</dbReference>
<comment type="pathway">
    <text evidence="4 6">Cofactor biosynthesis; NAD(+) biosynthesis; quinolinate from L-kynurenine: step 2/3.</text>
</comment>
<dbReference type="PIRSF" id="PIRSF038800">
    <property type="entry name" value="KYNU"/>
    <property type="match status" value="1"/>
</dbReference>
<keyword evidence="3 4" id="KW-0663">Pyridoxal phosphate</keyword>
<dbReference type="FunFam" id="3.40.640.10:FF:000031">
    <property type="entry name" value="Kynureninase"/>
    <property type="match status" value="1"/>
</dbReference>
<dbReference type="GO" id="GO:0043420">
    <property type="term" value="P:anthranilate metabolic process"/>
    <property type="evidence" value="ECO:0007669"/>
    <property type="project" value="TreeGrafter"/>
</dbReference>
<dbReference type="PANTHER" id="PTHR14084">
    <property type="entry name" value="KYNURENINASE"/>
    <property type="match status" value="1"/>
</dbReference>
<dbReference type="Pfam" id="PF22580">
    <property type="entry name" value="KYNU_C"/>
    <property type="match status" value="1"/>
</dbReference>
<dbReference type="Gene3D" id="3.40.640.10">
    <property type="entry name" value="Type I PLP-dependent aspartate aminotransferase-like (Major domain)"/>
    <property type="match status" value="1"/>
</dbReference>
<feature type="binding site" evidence="4">
    <location>
        <position position="219"/>
    </location>
    <ligand>
        <name>pyridoxal 5'-phosphate</name>
        <dbReference type="ChEBI" id="CHEBI:597326"/>
    </ligand>
</feature>
<comment type="pathway">
    <text evidence="4 6">Amino-acid degradation; L-kynurenine degradation; L-alanine and anthranilate from L-kynurenine: step 1/1.</text>
</comment>
<comment type="cofactor">
    <cofactor evidence="4 6">
        <name>pyridoxal 5'-phosphate</name>
        <dbReference type="ChEBI" id="CHEBI:597326"/>
    </cofactor>
</comment>
<dbReference type="STRING" id="333140.AWW68_01085"/>
<dbReference type="InterPro" id="IPR015422">
    <property type="entry name" value="PyrdxlP-dep_Trfase_small"/>
</dbReference>
<feature type="binding site" evidence="4">
    <location>
        <position position="275"/>
    </location>
    <ligand>
        <name>pyridoxal 5'-phosphate</name>
        <dbReference type="ChEBI" id="CHEBI:597326"/>
    </ligand>
</feature>
<comment type="similarity">
    <text evidence="4 6">Belongs to the kynureninase family.</text>
</comment>
<dbReference type="OrthoDB" id="9812626at2"/>
<feature type="binding site" evidence="4">
    <location>
        <position position="244"/>
    </location>
    <ligand>
        <name>pyridoxal 5'-phosphate</name>
        <dbReference type="ChEBI" id="CHEBI:597326"/>
    </ligand>
</feature>
<evidence type="ECO:0000256" key="3">
    <source>
        <dbReference type="ARBA" id="ARBA00022898"/>
    </source>
</evidence>
<sequence length="428" mass="48996">MTYENSLTFAQKADQEDPLRKWRSEFHFPQINGQDAYYFTGNSLGLQPKRTRSFVEEEMKKWETYGVEGHFVPKERPWLKFHEASKESLAKIVGAKPIEVVSMNNLSVNLHLLMVSFYRPTKERFKIICEAGAFPSDQYMFESQLHFHGLNPDEALIELKPREGENKLHIEDILSAIDEHSNELALVLFGGLQYYTGQLFDMKTITEAGHKAGAFVGYDLAHAAGNVPLQLHDWNVDFATWCSYKYLNSGPGNVSGIFVHERFAHDTDLPRFAGWWGHDEGERFQMKKGFKPMPGADGWQLSNVNVIGTAAHLASLQIFDEVGMEALREKSLKLTGYLEFIIDQLSGEDKLFEIITPRNPEERGAQLCIFFHRNGKLMFDYLVEQGVIGDWREPNVIRIAPAPLYNSFEDVYHFGRLLKEAIEKYADA</sequence>
<dbReference type="AlphaFoldDB" id="A0A150XFD9"/>
<dbReference type="InterPro" id="IPR015421">
    <property type="entry name" value="PyrdxlP-dep_Trfase_major"/>
</dbReference>
<evidence type="ECO:0000256" key="4">
    <source>
        <dbReference type="HAMAP-Rule" id="MF_01970"/>
    </source>
</evidence>
<dbReference type="RefSeq" id="WP_068215683.1">
    <property type="nucleotide sequence ID" value="NZ_CP139724.1"/>
</dbReference>
<gene>
    <name evidence="4" type="primary">kynU</name>
    <name evidence="7" type="ORF">AWW68_01085</name>
</gene>
<comment type="function">
    <text evidence="4 6">Catalyzes the cleavage of L-kynurenine (L-Kyn) and L-3-hydroxykynurenine (L-3OHKyn) into anthranilic acid (AA) and 3-hydroxyanthranilic acid (3-OHAA), respectively.</text>
</comment>
<dbReference type="GO" id="GO:0019441">
    <property type="term" value="P:L-tryptophan catabolic process to kynurenine"/>
    <property type="evidence" value="ECO:0007669"/>
    <property type="project" value="TreeGrafter"/>
</dbReference>
<feature type="binding site" evidence="4">
    <location>
        <begin position="134"/>
        <end position="137"/>
    </location>
    <ligand>
        <name>pyridoxal 5'-phosphate</name>
        <dbReference type="ChEBI" id="CHEBI:597326"/>
    </ligand>
</feature>
<evidence type="ECO:0000313" key="7">
    <source>
        <dbReference type="EMBL" id="KYG77394.1"/>
    </source>
</evidence>
<dbReference type="HAMAP" id="MF_01970">
    <property type="entry name" value="Kynureninase"/>
    <property type="match status" value="1"/>
</dbReference>
<evidence type="ECO:0000256" key="2">
    <source>
        <dbReference type="ARBA" id="ARBA00022801"/>
    </source>
</evidence>
<dbReference type="UniPathway" id="UPA00334">
    <property type="reaction ID" value="UER00455"/>
</dbReference>
<evidence type="ECO:0000256" key="1">
    <source>
        <dbReference type="ARBA" id="ARBA00022642"/>
    </source>
</evidence>
<reference evidence="7 8" key="1">
    <citation type="submission" date="2016-01" db="EMBL/GenBank/DDBJ databases">
        <title>Genome sequencing of Roseivirga spongicola UST030701-084.</title>
        <authorList>
            <person name="Selvaratnam C."/>
            <person name="Thevarajoo S."/>
            <person name="Goh K.M."/>
            <person name="Ee R."/>
            <person name="Chan K.-G."/>
            <person name="Chong C.S."/>
        </authorList>
    </citation>
    <scope>NUCLEOTIDE SEQUENCE [LARGE SCALE GENOMIC DNA]</scope>
    <source>
        <strain evidence="7 8">UST030701-084</strain>
    </source>
</reference>
<dbReference type="NCBIfam" id="TIGR01814">
    <property type="entry name" value="kynureninase"/>
    <property type="match status" value="1"/>
</dbReference>
<dbReference type="Proteomes" id="UP000075606">
    <property type="component" value="Unassembled WGS sequence"/>
</dbReference>
<feature type="binding site" evidence="4">
    <location>
        <position position="303"/>
    </location>
    <ligand>
        <name>pyridoxal 5'-phosphate</name>
        <dbReference type="ChEBI" id="CHEBI:597326"/>
    </ligand>
</feature>
<feature type="binding site" evidence="4">
    <location>
        <position position="107"/>
    </location>
    <ligand>
        <name>pyridoxal 5'-phosphate</name>
        <dbReference type="ChEBI" id="CHEBI:597326"/>
    </ligand>
</feature>
<comment type="catalytic activity">
    <reaction evidence="6">
        <text>3-hydroxy-L-kynurenine + H2O = 3-hydroxyanthranilate + L-alanine + H(+)</text>
        <dbReference type="Rhea" id="RHEA:25143"/>
        <dbReference type="ChEBI" id="CHEBI:15377"/>
        <dbReference type="ChEBI" id="CHEBI:15378"/>
        <dbReference type="ChEBI" id="CHEBI:36559"/>
        <dbReference type="ChEBI" id="CHEBI:57972"/>
        <dbReference type="ChEBI" id="CHEBI:58125"/>
        <dbReference type="EC" id="3.7.1.3"/>
    </reaction>
</comment>
<feature type="binding site" evidence="4">
    <location>
        <position position="222"/>
    </location>
    <ligand>
        <name>pyridoxal 5'-phosphate</name>
        <dbReference type="ChEBI" id="CHEBI:597326"/>
    </ligand>
</feature>
<keyword evidence="2 4" id="KW-0378">Hydrolase</keyword>
<dbReference type="SUPFAM" id="SSF53383">
    <property type="entry name" value="PLP-dependent transferases"/>
    <property type="match status" value="1"/>
</dbReference>
<comment type="caution">
    <text evidence="7">The sequence shown here is derived from an EMBL/GenBank/DDBJ whole genome shotgun (WGS) entry which is preliminary data.</text>
</comment>
<feature type="modified residue" description="N6-(pyridoxal phosphate)lysine" evidence="4">
    <location>
        <position position="245"/>
    </location>
</feature>
<dbReference type="EMBL" id="LRPC01000001">
    <property type="protein sequence ID" value="KYG77394.1"/>
    <property type="molecule type" value="Genomic_DNA"/>
</dbReference>
<evidence type="ECO:0000313" key="8">
    <source>
        <dbReference type="Proteomes" id="UP000075606"/>
    </source>
</evidence>
<dbReference type="GO" id="GO:0030429">
    <property type="term" value="F:kynureninase activity"/>
    <property type="evidence" value="ECO:0007669"/>
    <property type="project" value="UniProtKB-UniRule"/>
</dbReference>
<dbReference type="GO" id="GO:0005737">
    <property type="term" value="C:cytoplasm"/>
    <property type="evidence" value="ECO:0007669"/>
    <property type="project" value="UniProtKB-UniRule"/>
</dbReference>
<keyword evidence="1 4" id="KW-0662">Pyridine nucleotide biosynthesis</keyword>